<name>A0ABU5VU58_9BACT</name>
<protein>
    <submittedName>
        <fullName evidence="3">Heparan-alpha-glucosaminide N-acetyltransferase</fullName>
        <ecNumber evidence="3">2.3.1.78</ecNumber>
    </submittedName>
</protein>
<reference evidence="3 4" key="1">
    <citation type="submission" date="2023-11" db="EMBL/GenBank/DDBJ databases">
        <title>A Novel Polar Bacteriovorax (B. antarcticus) Isolated from the Biocrust in Antarctica.</title>
        <authorList>
            <person name="Mun W."/>
            <person name="Choi S.Y."/>
            <person name="Mitchell R.J."/>
        </authorList>
    </citation>
    <scope>NUCLEOTIDE SEQUENCE [LARGE SCALE GENOMIC DNA]</scope>
    <source>
        <strain evidence="3 4">PP10</strain>
    </source>
</reference>
<keyword evidence="1" id="KW-0472">Membrane</keyword>
<keyword evidence="1" id="KW-0812">Transmembrane</keyword>
<feature type="transmembrane region" description="Helical" evidence="1">
    <location>
        <begin position="85"/>
        <end position="103"/>
    </location>
</feature>
<keyword evidence="3" id="KW-0808">Transferase</keyword>
<dbReference type="EC" id="2.3.1.78" evidence="3"/>
<evidence type="ECO:0000313" key="3">
    <source>
        <dbReference type="EMBL" id="MEA9356506.1"/>
    </source>
</evidence>
<dbReference type="InterPro" id="IPR012429">
    <property type="entry name" value="HGSNAT_cat"/>
</dbReference>
<gene>
    <name evidence="3" type="ORF">SHI21_09840</name>
</gene>
<dbReference type="EMBL" id="JAYGJQ010000001">
    <property type="protein sequence ID" value="MEA9356506.1"/>
    <property type="molecule type" value="Genomic_DNA"/>
</dbReference>
<feature type="transmembrane region" description="Helical" evidence="1">
    <location>
        <begin position="135"/>
        <end position="155"/>
    </location>
</feature>
<organism evidence="3 4">
    <name type="scientific">Bacteriovorax antarcticus</name>
    <dbReference type="NCBI Taxonomy" id="3088717"/>
    <lineage>
        <taxon>Bacteria</taxon>
        <taxon>Pseudomonadati</taxon>
        <taxon>Bdellovibrionota</taxon>
        <taxon>Bacteriovoracia</taxon>
        <taxon>Bacteriovoracales</taxon>
        <taxon>Bacteriovoracaceae</taxon>
        <taxon>Bacteriovorax</taxon>
    </lineage>
</organism>
<feature type="transmembrane region" description="Helical" evidence="1">
    <location>
        <begin position="109"/>
        <end position="128"/>
    </location>
</feature>
<feature type="transmembrane region" description="Helical" evidence="1">
    <location>
        <begin position="52"/>
        <end position="73"/>
    </location>
</feature>
<dbReference type="Pfam" id="PF07786">
    <property type="entry name" value="HGSNAT_cat"/>
    <property type="match status" value="1"/>
</dbReference>
<feature type="transmembrane region" description="Helical" evidence="1">
    <location>
        <begin position="207"/>
        <end position="225"/>
    </location>
</feature>
<accession>A0ABU5VU58</accession>
<evidence type="ECO:0000313" key="4">
    <source>
        <dbReference type="Proteomes" id="UP001302274"/>
    </source>
</evidence>
<evidence type="ECO:0000256" key="1">
    <source>
        <dbReference type="SAM" id="Phobius"/>
    </source>
</evidence>
<feature type="transmembrane region" description="Helical" evidence="1">
    <location>
        <begin position="12"/>
        <end position="32"/>
    </location>
</feature>
<evidence type="ECO:0000259" key="2">
    <source>
        <dbReference type="Pfam" id="PF07786"/>
    </source>
</evidence>
<keyword evidence="1" id="KW-1133">Transmembrane helix</keyword>
<keyword evidence="3" id="KW-0012">Acyltransferase</keyword>
<sequence>MKDVKHNSDRSIFLDVLRGFTVVLMIIFHFSFDLDYFGFISVDIVHAPFWYFFPRLIVFLFLFAVGIALSLAHRNGIKWKSFGKRLLLLVFWATIISVVTYKFFPENWIYFGTLHAIAVVSVFSLPFLKRPWEALAVGLCLFIPSITFDVTIPWIQLPHSSWDYISPFPWLGASLIGIFAAHKRIYLVDFPRNALVKSLNYLGKHSLFIYLVHQPILFGFLMLIVKLKRA</sequence>
<keyword evidence="4" id="KW-1185">Reference proteome</keyword>
<comment type="caution">
    <text evidence="3">The sequence shown here is derived from an EMBL/GenBank/DDBJ whole genome shotgun (WGS) entry which is preliminary data.</text>
</comment>
<feature type="domain" description="Heparan-alpha-glucosaminide N-acetyltransferase catalytic" evidence="2">
    <location>
        <begin position="10"/>
        <end position="215"/>
    </location>
</feature>
<proteinExistence type="predicted"/>
<dbReference type="GO" id="GO:0015019">
    <property type="term" value="F:heparan-alpha-glucosaminide N-acetyltransferase activity"/>
    <property type="evidence" value="ECO:0007669"/>
    <property type="project" value="UniProtKB-EC"/>
</dbReference>
<dbReference type="RefSeq" id="WP_323576210.1">
    <property type="nucleotide sequence ID" value="NZ_JAYGJQ010000001.1"/>
</dbReference>
<dbReference type="Proteomes" id="UP001302274">
    <property type="component" value="Unassembled WGS sequence"/>
</dbReference>